<organism evidence="2 3">
    <name type="scientific">Taxus chinensis</name>
    <name type="common">Chinese yew</name>
    <name type="synonym">Taxus wallichiana var. chinensis</name>
    <dbReference type="NCBI Taxonomy" id="29808"/>
    <lineage>
        <taxon>Eukaryota</taxon>
        <taxon>Viridiplantae</taxon>
        <taxon>Streptophyta</taxon>
        <taxon>Embryophyta</taxon>
        <taxon>Tracheophyta</taxon>
        <taxon>Spermatophyta</taxon>
        <taxon>Pinopsida</taxon>
        <taxon>Pinidae</taxon>
        <taxon>Conifers II</taxon>
        <taxon>Cupressales</taxon>
        <taxon>Taxaceae</taxon>
        <taxon>Taxus</taxon>
    </lineage>
</organism>
<feature type="non-terminal residue" evidence="2">
    <location>
        <position position="242"/>
    </location>
</feature>
<dbReference type="InterPro" id="IPR036282">
    <property type="entry name" value="Glutathione-S-Trfase_C_sf"/>
</dbReference>
<dbReference type="InterPro" id="IPR004045">
    <property type="entry name" value="Glutathione_S-Trfase_N"/>
</dbReference>
<dbReference type="InterPro" id="IPR036249">
    <property type="entry name" value="Thioredoxin-like_sf"/>
</dbReference>
<dbReference type="Gene3D" id="3.40.30.10">
    <property type="entry name" value="Glutaredoxin"/>
    <property type="match status" value="1"/>
</dbReference>
<evidence type="ECO:0000313" key="2">
    <source>
        <dbReference type="EMBL" id="KAH9326705.1"/>
    </source>
</evidence>
<reference evidence="2 3" key="1">
    <citation type="journal article" date="2021" name="Nat. Plants">
        <title>The Taxus genome provides insights into paclitaxel biosynthesis.</title>
        <authorList>
            <person name="Xiong X."/>
            <person name="Gou J."/>
            <person name="Liao Q."/>
            <person name="Li Y."/>
            <person name="Zhou Q."/>
            <person name="Bi G."/>
            <person name="Li C."/>
            <person name="Du R."/>
            <person name="Wang X."/>
            <person name="Sun T."/>
            <person name="Guo L."/>
            <person name="Liang H."/>
            <person name="Lu P."/>
            <person name="Wu Y."/>
            <person name="Zhang Z."/>
            <person name="Ro D.K."/>
            <person name="Shang Y."/>
            <person name="Huang S."/>
            <person name="Yan J."/>
        </authorList>
    </citation>
    <scope>NUCLEOTIDE SEQUENCE [LARGE SCALE GENOMIC DNA]</scope>
    <source>
        <strain evidence="2">Ta-2019</strain>
    </source>
</reference>
<dbReference type="AlphaFoldDB" id="A0AA38LL55"/>
<dbReference type="FunFam" id="3.40.30.10:FF:000091">
    <property type="entry name" value="Glutathione S-transferase L2, chloroplastic"/>
    <property type="match status" value="1"/>
</dbReference>
<evidence type="ECO:0000313" key="3">
    <source>
        <dbReference type="Proteomes" id="UP000824469"/>
    </source>
</evidence>
<dbReference type="GO" id="GO:0004364">
    <property type="term" value="F:glutathione transferase activity"/>
    <property type="evidence" value="ECO:0007669"/>
    <property type="project" value="InterPro"/>
</dbReference>
<protein>
    <recommendedName>
        <fullName evidence="1">GST N-terminal domain-containing protein</fullName>
    </recommendedName>
</protein>
<feature type="domain" description="GST N-terminal" evidence="1">
    <location>
        <begin position="33"/>
        <end position="113"/>
    </location>
</feature>
<accession>A0AA38LL55</accession>
<keyword evidence="3" id="KW-1185">Reference proteome</keyword>
<dbReference type="SUPFAM" id="SSF52833">
    <property type="entry name" value="Thioredoxin-like"/>
    <property type="match status" value="1"/>
</dbReference>
<name>A0AA38LL55_TAXCH</name>
<evidence type="ECO:0000259" key="1">
    <source>
        <dbReference type="PROSITE" id="PS50404"/>
    </source>
</evidence>
<gene>
    <name evidence="2" type="ORF">KI387_006883</name>
</gene>
<dbReference type="Gene3D" id="1.20.1050.10">
    <property type="match status" value="1"/>
</dbReference>
<dbReference type="PANTHER" id="PTHR44328">
    <property type="entry name" value="GLUTATHIONE S-TRANSFERASE L1"/>
    <property type="match status" value="1"/>
</dbReference>
<dbReference type="SFLD" id="SFLDG00358">
    <property type="entry name" value="Main_(cytGST)"/>
    <property type="match status" value="1"/>
</dbReference>
<dbReference type="EMBL" id="JAHRHJ020000002">
    <property type="protein sequence ID" value="KAH9326705.1"/>
    <property type="molecule type" value="Genomic_DNA"/>
</dbReference>
<dbReference type="Pfam" id="PF13410">
    <property type="entry name" value="GST_C_2"/>
    <property type="match status" value="1"/>
</dbReference>
<dbReference type="SUPFAM" id="SSF47616">
    <property type="entry name" value="GST C-terminal domain-like"/>
    <property type="match status" value="1"/>
</dbReference>
<dbReference type="SFLD" id="SFLDS00019">
    <property type="entry name" value="Glutathione_Transferase_(cytos"/>
    <property type="match status" value="1"/>
</dbReference>
<dbReference type="InterPro" id="IPR040079">
    <property type="entry name" value="Glutathione_S-Trfase"/>
</dbReference>
<dbReference type="Proteomes" id="UP000824469">
    <property type="component" value="Unassembled WGS sequence"/>
</dbReference>
<dbReference type="Pfam" id="PF13417">
    <property type="entry name" value="GST_N_3"/>
    <property type="match status" value="1"/>
</dbReference>
<sequence length="242" mass="27194">KISKRNLKISMAAADVIPPVLTSKSEPPPLFDGTTRLYISLTCPFAQRAWVARNYKGLYDIKLVAIDLQDKPTWYKEKVYPPGTVPSLEHNGKVTGESLDLLEYIENNFEGPKYIPTDAEKKEAADELLKYSDTFSKTIFMALIKPETEVAEAAAPSLDYLDNALGKFSDGPFLLGEFSVADIAYAGLFERFQIVYPALKNYDITTGRPKLLKWIQAINKIGAYTRTKPNPQEVVDTYRMIL</sequence>
<comment type="caution">
    <text evidence="2">The sequence shown here is derived from an EMBL/GenBank/DDBJ whole genome shotgun (WGS) entry which is preliminary data.</text>
</comment>
<feature type="non-terminal residue" evidence="2">
    <location>
        <position position="1"/>
    </location>
</feature>
<proteinExistence type="predicted"/>
<dbReference type="InterPro" id="IPR044629">
    <property type="entry name" value="GSTL1/2/3"/>
</dbReference>
<dbReference type="PANTHER" id="PTHR44328:SF16">
    <property type="entry name" value="PROTEIN IN2-1 HOMOLOG B"/>
    <property type="match status" value="1"/>
</dbReference>
<dbReference type="OMA" id="AAWINEM"/>
<dbReference type="PROSITE" id="PS50404">
    <property type="entry name" value="GST_NTER"/>
    <property type="match status" value="1"/>
</dbReference>